<evidence type="ECO:0008006" key="4">
    <source>
        <dbReference type="Google" id="ProtNLM"/>
    </source>
</evidence>
<dbReference type="EMBL" id="CP048620">
    <property type="protein sequence ID" value="QPJ64650.1"/>
    <property type="molecule type" value="Genomic_DNA"/>
</dbReference>
<name>A0A7T0G2S6_9BACT</name>
<feature type="transmembrane region" description="Helical" evidence="1">
    <location>
        <begin position="6"/>
        <end position="26"/>
    </location>
</feature>
<evidence type="ECO:0000256" key="1">
    <source>
        <dbReference type="SAM" id="Phobius"/>
    </source>
</evidence>
<organism evidence="2 3">
    <name type="scientific">Candidatus Nitrohelix vancouverensis</name>
    <dbReference type="NCBI Taxonomy" id="2705534"/>
    <lineage>
        <taxon>Bacteria</taxon>
        <taxon>Pseudomonadati</taxon>
        <taxon>Nitrospinota/Tectimicrobiota group</taxon>
        <taxon>Nitrospinota</taxon>
        <taxon>Nitrospinia</taxon>
        <taxon>Nitrospinales</taxon>
        <taxon>Nitrospinaceae</taxon>
        <taxon>Candidatus Nitrohelix</taxon>
    </lineage>
</organism>
<proteinExistence type="predicted"/>
<dbReference type="AlphaFoldDB" id="A0A7T0G2S6"/>
<dbReference type="Proteomes" id="UP000594464">
    <property type="component" value="Chromosome"/>
</dbReference>
<gene>
    <name evidence="2" type="ORF">G3M78_04290</name>
</gene>
<evidence type="ECO:0000313" key="2">
    <source>
        <dbReference type="EMBL" id="QPJ64650.1"/>
    </source>
</evidence>
<feature type="transmembrane region" description="Helical" evidence="1">
    <location>
        <begin position="565"/>
        <end position="584"/>
    </location>
</feature>
<keyword evidence="1" id="KW-0472">Membrane</keyword>
<evidence type="ECO:0000313" key="3">
    <source>
        <dbReference type="Proteomes" id="UP000594464"/>
    </source>
</evidence>
<feature type="transmembrane region" description="Helical" evidence="1">
    <location>
        <begin position="622"/>
        <end position="645"/>
    </location>
</feature>
<reference evidence="3" key="1">
    <citation type="submission" date="2020-02" db="EMBL/GenBank/DDBJ databases">
        <title>Genomic and physiological characterization of two novel Nitrospinaceae genera.</title>
        <authorList>
            <person name="Mueller A.J."/>
            <person name="Jung M.-Y."/>
            <person name="Strachan C.R."/>
            <person name="Herbold C.W."/>
            <person name="Kirkegaard R.H."/>
            <person name="Daims H."/>
        </authorList>
    </citation>
    <scope>NUCLEOTIDE SEQUENCE [LARGE SCALE GENOMIC DNA]</scope>
</reference>
<sequence length="647" mass="72679">MKASPPLNVSFCSAILSFFTFLFLFFTPSKLIAKATVDQDASCRSTLGHFYLPEKCWNDTEKKIWSQLLQGKKADLNSLEFWDNAPNKPAHLQPQPKSNENWEEPRLIRAGFLRSILLNKDFKDEVPHKGVRISGALFCEELDLSSSHIERTVWLDNSRFEKNVSFDGVKSGFMLSLEGSGILGNLNMLGAVIPGQLNLSSLYLGGGFNLESIHVKGTLFLNDAVIVGAADVLKNPDNKNIELPFVDRSPSSVCRDRIFTKESRVAKGNEPSLATDNAELKTSPVVRDDCLLEPANGVENFMRGAVVDGDLEMNRARFYYGLDMDRAQVEGIFFMRDLSANQFIFVNGSVKGNAYIEGSRIQSLFMEGTRLGGSVFIDQNFSRHKKMCLSFLKVDGNVFFDHSVLGNLELSYASVQGMLSFGKGREKSLWQNDSRLDLKNASATRLEMDLHPKQGEDKFPGIPGLIHIQGMTLSHWELLGAQENREEDMENLKHWLSLHKPYTPQPYQEAAKVLRKAGFEAEASEILYTGRERERQELSHSFGKKIWLLLMDALIGYGYKIERSLISIGVMIALGWLISLGAGLVRLKGGVWVFWFSLGRLLPIIRLDDEHSKFQLHGIVKYYFYVHHIVGFVLGSFLLAGLSGLTR</sequence>
<dbReference type="KEGG" id="nva:G3M78_04290"/>
<keyword evidence="1" id="KW-1133">Transmembrane helix</keyword>
<protein>
    <recommendedName>
        <fullName evidence="4">Pentapeptide repeat-containing protein</fullName>
    </recommendedName>
</protein>
<keyword evidence="1" id="KW-0812">Transmembrane</keyword>
<accession>A0A7T0G2S6</accession>